<evidence type="ECO:0000256" key="4">
    <source>
        <dbReference type="ARBA" id="ARBA00022553"/>
    </source>
</evidence>
<dbReference type="Gene3D" id="3.30.450.40">
    <property type="match status" value="1"/>
</dbReference>
<gene>
    <name evidence="16" type="ORF">QQ008_25275</name>
</gene>
<dbReference type="EC" id="2.7.13.3" evidence="3"/>
<feature type="domain" description="Histidine kinase" evidence="13">
    <location>
        <begin position="444"/>
        <end position="656"/>
    </location>
</feature>
<evidence type="ECO:0000256" key="3">
    <source>
        <dbReference type="ARBA" id="ARBA00012438"/>
    </source>
</evidence>
<accession>A0ABT8KVC0</accession>
<evidence type="ECO:0000256" key="7">
    <source>
        <dbReference type="ARBA" id="ARBA00022741"/>
    </source>
</evidence>
<keyword evidence="5" id="KW-0808">Transferase</keyword>
<evidence type="ECO:0000256" key="2">
    <source>
        <dbReference type="ARBA" id="ARBA00004141"/>
    </source>
</evidence>
<keyword evidence="6" id="KW-0812">Transmembrane</keyword>
<dbReference type="PROSITE" id="PS50112">
    <property type="entry name" value="PAS"/>
    <property type="match status" value="1"/>
</dbReference>
<dbReference type="SMART" id="SM00387">
    <property type="entry name" value="HATPase_c"/>
    <property type="match status" value="1"/>
</dbReference>
<dbReference type="Pfam" id="PF08448">
    <property type="entry name" value="PAS_4"/>
    <property type="match status" value="1"/>
</dbReference>
<feature type="domain" description="PAC" evidence="15">
    <location>
        <begin position="371"/>
        <end position="426"/>
    </location>
</feature>
<dbReference type="RefSeq" id="WP_346754750.1">
    <property type="nucleotide sequence ID" value="NZ_JAUJEA010000012.1"/>
</dbReference>
<dbReference type="EMBL" id="JAUJEA010000012">
    <property type="protein sequence ID" value="MDN5204727.1"/>
    <property type="molecule type" value="Genomic_DNA"/>
</dbReference>
<comment type="catalytic activity">
    <reaction evidence="1">
        <text>ATP + protein L-histidine = ADP + protein N-phospho-L-histidine.</text>
        <dbReference type="EC" id="2.7.13.3"/>
    </reaction>
</comment>
<evidence type="ECO:0000256" key="12">
    <source>
        <dbReference type="ARBA" id="ARBA00023136"/>
    </source>
</evidence>
<dbReference type="InterPro" id="IPR004358">
    <property type="entry name" value="Sig_transdc_His_kin-like_C"/>
</dbReference>
<evidence type="ECO:0000313" key="17">
    <source>
        <dbReference type="Proteomes" id="UP001172082"/>
    </source>
</evidence>
<evidence type="ECO:0000313" key="16">
    <source>
        <dbReference type="EMBL" id="MDN5204727.1"/>
    </source>
</evidence>
<dbReference type="InterPro" id="IPR035965">
    <property type="entry name" value="PAS-like_dom_sf"/>
</dbReference>
<reference evidence="16" key="1">
    <citation type="submission" date="2023-06" db="EMBL/GenBank/DDBJ databases">
        <title>Genomic of Parafulvivirga corallium.</title>
        <authorList>
            <person name="Wang G."/>
        </authorList>
    </citation>
    <scope>NUCLEOTIDE SEQUENCE</scope>
    <source>
        <strain evidence="16">BMA10</strain>
    </source>
</reference>
<keyword evidence="10" id="KW-1133">Transmembrane helix</keyword>
<dbReference type="Proteomes" id="UP001172082">
    <property type="component" value="Unassembled WGS sequence"/>
</dbReference>
<keyword evidence="17" id="KW-1185">Reference proteome</keyword>
<dbReference type="SUPFAM" id="SSF47384">
    <property type="entry name" value="Homodimeric domain of signal transducing histidine kinase"/>
    <property type="match status" value="1"/>
</dbReference>
<dbReference type="InterPro" id="IPR036097">
    <property type="entry name" value="HisK_dim/P_sf"/>
</dbReference>
<dbReference type="NCBIfam" id="TIGR00229">
    <property type="entry name" value="sensory_box"/>
    <property type="match status" value="1"/>
</dbReference>
<evidence type="ECO:0000256" key="6">
    <source>
        <dbReference type="ARBA" id="ARBA00022692"/>
    </source>
</evidence>
<comment type="subcellular location">
    <subcellularLocation>
        <location evidence="2">Membrane</location>
        <topology evidence="2">Multi-pass membrane protein</topology>
    </subcellularLocation>
</comment>
<dbReference type="SUPFAM" id="SSF55781">
    <property type="entry name" value="GAF domain-like"/>
    <property type="match status" value="1"/>
</dbReference>
<dbReference type="PANTHER" id="PTHR42878">
    <property type="entry name" value="TWO-COMPONENT HISTIDINE KINASE"/>
    <property type="match status" value="1"/>
</dbReference>
<evidence type="ECO:0000259" key="15">
    <source>
        <dbReference type="PROSITE" id="PS50113"/>
    </source>
</evidence>
<dbReference type="InterPro" id="IPR036890">
    <property type="entry name" value="HATPase_C_sf"/>
</dbReference>
<sequence>MPHNLHNQSVVPHASIFTESDFLKDLYDNNTIGFMVVRDDLIIDANSGLCEILKLDKDQIIGSTCHDLVIHEDLNQLNNFLSQNGNQTQRNISVTIRLAGKGSNQVICRLTKIVERKTDEDTLTFYLIDNLDQEKINEGILTEIAAGMAKIGKEAVFELMVLNLTKMLDIKYALIGIYNKAEKEIVIRAISVANELQTPFSYKLVGTPCEDVLQEDEIICREGIQQAYPEDKDLKDWNIQGYIGVSLKDHSGDVIGHIVVMDTKSIKNATFISSILKIYTTRLASELEREKHEQTIKNRENFLKNVIDLNPNLIYGKNKKGEFTMANEKVASILGVNSKDLIGKKWEDFCNHPSEIEHMRAIEQKVVSNKESIDLPLEKITCASGIKRWLQTTKMPLLNKNGEVETILTVSSEITPRIEAENKLKESNQQLKKVNTELDHFVYRASHDLRAPLASILGFINLVKLEKDEANLEDYMTRINEQILKLDGFIKEIIDYSRISRSEPEYQPIDFKGLIEEVFDSLEFYNSEKKLDKKIDIKGEVEFVSEERNIIIIMRNLLSNAIKYSNPFEQHSFVHCSVEIDEAKAVIIIEDNGLGIDASHLPRIFNMFYRATEKSEGSGLGLFIVKEAVEKLGGKISVVSELGEGATFKIELPNFNN</sequence>
<protein>
    <recommendedName>
        <fullName evidence="3">histidine kinase</fullName>
        <ecNumber evidence="3">2.7.13.3</ecNumber>
    </recommendedName>
</protein>
<dbReference type="Pfam" id="PF02518">
    <property type="entry name" value="HATPase_c"/>
    <property type="match status" value="1"/>
</dbReference>
<keyword evidence="12" id="KW-0472">Membrane</keyword>
<dbReference type="CDD" id="cd00082">
    <property type="entry name" value="HisKA"/>
    <property type="match status" value="1"/>
</dbReference>
<keyword evidence="11" id="KW-0902">Two-component regulatory system</keyword>
<dbReference type="InterPro" id="IPR050351">
    <property type="entry name" value="BphY/WalK/GraS-like"/>
</dbReference>
<dbReference type="InterPro" id="IPR005467">
    <property type="entry name" value="His_kinase_dom"/>
</dbReference>
<dbReference type="SMART" id="SM00388">
    <property type="entry name" value="HisKA"/>
    <property type="match status" value="1"/>
</dbReference>
<dbReference type="Pfam" id="PF00512">
    <property type="entry name" value="HisKA"/>
    <property type="match status" value="1"/>
</dbReference>
<keyword evidence="8" id="KW-0418">Kinase</keyword>
<proteinExistence type="predicted"/>
<dbReference type="InterPro" id="IPR029016">
    <property type="entry name" value="GAF-like_dom_sf"/>
</dbReference>
<evidence type="ECO:0000256" key="5">
    <source>
        <dbReference type="ARBA" id="ARBA00022679"/>
    </source>
</evidence>
<dbReference type="Gene3D" id="3.30.565.10">
    <property type="entry name" value="Histidine kinase-like ATPase, C-terminal domain"/>
    <property type="match status" value="1"/>
</dbReference>
<evidence type="ECO:0000256" key="11">
    <source>
        <dbReference type="ARBA" id="ARBA00023012"/>
    </source>
</evidence>
<organism evidence="16 17">
    <name type="scientific">Splendidivirga corallicola</name>
    <dbReference type="NCBI Taxonomy" id="3051826"/>
    <lineage>
        <taxon>Bacteria</taxon>
        <taxon>Pseudomonadati</taxon>
        <taxon>Bacteroidota</taxon>
        <taxon>Cytophagia</taxon>
        <taxon>Cytophagales</taxon>
        <taxon>Splendidivirgaceae</taxon>
        <taxon>Splendidivirga</taxon>
    </lineage>
</organism>
<evidence type="ECO:0000259" key="14">
    <source>
        <dbReference type="PROSITE" id="PS50112"/>
    </source>
</evidence>
<dbReference type="InterPro" id="IPR000700">
    <property type="entry name" value="PAS-assoc_C"/>
</dbReference>
<dbReference type="PROSITE" id="PS50109">
    <property type="entry name" value="HIS_KIN"/>
    <property type="match status" value="1"/>
</dbReference>
<dbReference type="InterPro" id="IPR000014">
    <property type="entry name" value="PAS"/>
</dbReference>
<keyword evidence="4" id="KW-0597">Phosphoprotein</keyword>
<comment type="caution">
    <text evidence="16">The sequence shown here is derived from an EMBL/GenBank/DDBJ whole genome shotgun (WGS) entry which is preliminary data.</text>
</comment>
<evidence type="ECO:0000256" key="9">
    <source>
        <dbReference type="ARBA" id="ARBA00022840"/>
    </source>
</evidence>
<name>A0ABT8KVC0_9BACT</name>
<dbReference type="Gene3D" id="1.10.287.130">
    <property type="match status" value="1"/>
</dbReference>
<evidence type="ECO:0000256" key="1">
    <source>
        <dbReference type="ARBA" id="ARBA00000085"/>
    </source>
</evidence>
<dbReference type="Gene3D" id="3.30.450.20">
    <property type="entry name" value="PAS domain"/>
    <property type="match status" value="2"/>
</dbReference>
<dbReference type="CDD" id="cd00075">
    <property type="entry name" value="HATPase"/>
    <property type="match status" value="1"/>
</dbReference>
<evidence type="ECO:0000259" key="13">
    <source>
        <dbReference type="PROSITE" id="PS50109"/>
    </source>
</evidence>
<dbReference type="PANTHER" id="PTHR42878:SF7">
    <property type="entry name" value="SENSOR HISTIDINE KINASE GLRK"/>
    <property type="match status" value="1"/>
</dbReference>
<dbReference type="Pfam" id="PF13426">
    <property type="entry name" value="PAS_9"/>
    <property type="match status" value="1"/>
</dbReference>
<dbReference type="GO" id="GO:0005524">
    <property type="term" value="F:ATP binding"/>
    <property type="evidence" value="ECO:0007669"/>
    <property type="project" value="UniProtKB-KW"/>
</dbReference>
<keyword evidence="9 16" id="KW-0067">ATP-binding</keyword>
<dbReference type="CDD" id="cd00130">
    <property type="entry name" value="PAS"/>
    <property type="match status" value="2"/>
</dbReference>
<dbReference type="InterPro" id="IPR013656">
    <property type="entry name" value="PAS_4"/>
</dbReference>
<dbReference type="SUPFAM" id="SSF55874">
    <property type="entry name" value="ATPase domain of HSP90 chaperone/DNA topoisomerase II/histidine kinase"/>
    <property type="match status" value="1"/>
</dbReference>
<dbReference type="InterPro" id="IPR003594">
    <property type="entry name" value="HATPase_dom"/>
</dbReference>
<feature type="domain" description="PAS" evidence="14">
    <location>
        <begin position="299"/>
        <end position="370"/>
    </location>
</feature>
<dbReference type="PROSITE" id="PS50113">
    <property type="entry name" value="PAC"/>
    <property type="match status" value="1"/>
</dbReference>
<keyword evidence="7" id="KW-0547">Nucleotide-binding</keyword>
<dbReference type="InterPro" id="IPR003661">
    <property type="entry name" value="HisK_dim/P_dom"/>
</dbReference>
<dbReference type="PRINTS" id="PR00344">
    <property type="entry name" value="BCTRLSENSOR"/>
</dbReference>
<dbReference type="SUPFAM" id="SSF55785">
    <property type="entry name" value="PYP-like sensor domain (PAS domain)"/>
    <property type="match status" value="2"/>
</dbReference>
<dbReference type="SMART" id="SM00091">
    <property type="entry name" value="PAS"/>
    <property type="match status" value="2"/>
</dbReference>
<evidence type="ECO:0000256" key="8">
    <source>
        <dbReference type="ARBA" id="ARBA00022777"/>
    </source>
</evidence>
<evidence type="ECO:0000256" key="10">
    <source>
        <dbReference type="ARBA" id="ARBA00022989"/>
    </source>
</evidence>